<dbReference type="Proteomes" id="UP001149140">
    <property type="component" value="Unassembled WGS sequence"/>
</dbReference>
<evidence type="ECO:0000313" key="5">
    <source>
        <dbReference type="Proteomes" id="UP001149140"/>
    </source>
</evidence>
<gene>
    <name evidence="4" type="ORF">OM076_11380</name>
</gene>
<dbReference type="AlphaFoldDB" id="A0A9X3MVS5"/>
<organism evidence="4 5">
    <name type="scientific">Solirubrobacter ginsenosidimutans</name>
    <dbReference type="NCBI Taxonomy" id="490573"/>
    <lineage>
        <taxon>Bacteria</taxon>
        <taxon>Bacillati</taxon>
        <taxon>Actinomycetota</taxon>
        <taxon>Thermoleophilia</taxon>
        <taxon>Solirubrobacterales</taxon>
        <taxon>Solirubrobacteraceae</taxon>
        <taxon>Solirubrobacter</taxon>
    </lineage>
</organism>
<name>A0A9X3MVS5_9ACTN</name>
<dbReference type="PANTHER" id="PTHR16305">
    <property type="entry name" value="TESTICULAR SOLUBLE ADENYLYL CYCLASE"/>
    <property type="match status" value="1"/>
</dbReference>
<dbReference type="GO" id="GO:0003677">
    <property type="term" value="F:DNA binding"/>
    <property type="evidence" value="ECO:0007669"/>
    <property type="project" value="InterPro"/>
</dbReference>
<dbReference type="SUPFAM" id="SSF48452">
    <property type="entry name" value="TPR-like"/>
    <property type="match status" value="1"/>
</dbReference>
<proteinExistence type="predicted"/>
<dbReference type="InterPro" id="IPR036388">
    <property type="entry name" value="WH-like_DNA-bd_sf"/>
</dbReference>
<dbReference type="SUPFAM" id="SSF46894">
    <property type="entry name" value="C-terminal effector domain of the bipartite response regulators"/>
    <property type="match status" value="1"/>
</dbReference>
<dbReference type="Gene3D" id="1.10.10.10">
    <property type="entry name" value="Winged helix-like DNA-binding domain superfamily/Winged helix DNA-binding domain"/>
    <property type="match status" value="1"/>
</dbReference>
<dbReference type="Pfam" id="PF00196">
    <property type="entry name" value="GerE"/>
    <property type="match status" value="1"/>
</dbReference>
<protein>
    <submittedName>
        <fullName evidence="4">AAA family ATPase</fullName>
    </submittedName>
</protein>
<keyword evidence="1" id="KW-0547">Nucleotide-binding</keyword>
<dbReference type="GO" id="GO:0005737">
    <property type="term" value="C:cytoplasm"/>
    <property type="evidence" value="ECO:0007669"/>
    <property type="project" value="TreeGrafter"/>
</dbReference>
<comment type="caution">
    <text evidence="4">The sequence shown here is derived from an EMBL/GenBank/DDBJ whole genome shotgun (WGS) entry which is preliminary data.</text>
</comment>
<dbReference type="PANTHER" id="PTHR16305:SF35">
    <property type="entry name" value="TRANSCRIPTIONAL ACTIVATOR DOMAIN"/>
    <property type="match status" value="1"/>
</dbReference>
<keyword evidence="2" id="KW-0067">ATP-binding</keyword>
<dbReference type="GO" id="GO:0005524">
    <property type="term" value="F:ATP binding"/>
    <property type="evidence" value="ECO:0007669"/>
    <property type="project" value="UniProtKB-KW"/>
</dbReference>
<dbReference type="InterPro" id="IPR011990">
    <property type="entry name" value="TPR-like_helical_dom_sf"/>
</dbReference>
<dbReference type="Pfam" id="PF13191">
    <property type="entry name" value="AAA_16"/>
    <property type="match status" value="1"/>
</dbReference>
<dbReference type="InterPro" id="IPR041664">
    <property type="entry name" value="AAA_16"/>
</dbReference>
<dbReference type="PROSITE" id="PS00622">
    <property type="entry name" value="HTH_LUXR_1"/>
    <property type="match status" value="1"/>
</dbReference>
<dbReference type="EMBL" id="JAPDOD010000007">
    <property type="protein sequence ID" value="MDA0160868.1"/>
    <property type="molecule type" value="Genomic_DNA"/>
</dbReference>
<dbReference type="PRINTS" id="PR00038">
    <property type="entry name" value="HTHLUXR"/>
</dbReference>
<dbReference type="RefSeq" id="WP_270039971.1">
    <property type="nucleotide sequence ID" value="NZ_JAPDOD010000007.1"/>
</dbReference>
<sequence>MLLERHDELSVLRALAGAASQGHPGLLVIEGPAAIGKSRLLAEARREARAAGVTVLSARAGELERGLAFGVVRQLFEGAVSEPWFAGAAAAAREVFDGPATGVGFEDASFAILHALYRLTIALAEDAPLLLVVDDLQWCDEPSLRWLCYLVRRLDGLRGTLVLGVRPFERHPHAHLIGEIARDPLTVALQPKPLTERACAALLEDGADEAFTRACHRATGGNPLLLVELAKTLRAEGVTPDAAHLADVDALAPRAASRAVLVRIGRLSAGAAAVARATAVLGDDAALPLVAELAGLDDVAAVAAAGELVGAEVFADDVAMAFVHPVIRAAVYEDVPVHQRSVAHERAARLLRDRASSPGPVATQLMHAPERGEAWVVDTLAEAARAAQRAGSATSATSYLTRALAEPPPAERRAQVLLALANVEKGHNLSDSVEHLTAALELMEDPLARGAAALQLARALAMSRRADEGVALARRTMKELPPDAGLLLAALEALQLTAPLLGASEPVPAERFERHRRLPLAPGAGPKLLAAIAAHQWAYGGGSAAECAALALASLEGWELIRAENLVLSVAATLVLVLADRDEALDAWAALLAGAHARGSLSAKAATSVFRGYTLYRHGELAEAEASLRDAVEELTLGNLGGEGRTETAAWLAGVLRERGDLAGARGELEAVSDRGDASHGTRYWLDSLTEQLLAEERYEEALAHAREAARRFAHLSAVDTPARAHQAVALQQLGRREEALALAAEEVEAARRWGAPSIVARALRVLGTLEHAEGIGHLQEAVALAQRSPARLEHAKALAALGGALRAARRPTEARDPLRQALELAHARGASSLASRVRSELYAAGGRPRTTALQGLAALTPSERRVAERAAAGQTNRAIAEALFVTPKTVELHLRNAYRKLGAQKRHELAALLEPTTELTAGR</sequence>
<dbReference type="CDD" id="cd06170">
    <property type="entry name" value="LuxR_C_like"/>
    <property type="match status" value="1"/>
</dbReference>
<dbReference type="InterPro" id="IPR000792">
    <property type="entry name" value="Tscrpt_reg_LuxR_C"/>
</dbReference>
<dbReference type="PROSITE" id="PS50043">
    <property type="entry name" value="HTH_LUXR_2"/>
    <property type="match status" value="1"/>
</dbReference>
<feature type="domain" description="HTH luxR-type" evidence="3">
    <location>
        <begin position="853"/>
        <end position="918"/>
    </location>
</feature>
<dbReference type="GO" id="GO:0004016">
    <property type="term" value="F:adenylate cyclase activity"/>
    <property type="evidence" value="ECO:0007669"/>
    <property type="project" value="TreeGrafter"/>
</dbReference>
<evidence type="ECO:0000256" key="1">
    <source>
        <dbReference type="ARBA" id="ARBA00022741"/>
    </source>
</evidence>
<evidence type="ECO:0000259" key="3">
    <source>
        <dbReference type="PROSITE" id="PS50043"/>
    </source>
</evidence>
<dbReference type="GO" id="GO:0006355">
    <property type="term" value="P:regulation of DNA-templated transcription"/>
    <property type="evidence" value="ECO:0007669"/>
    <property type="project" value="InterPro"/>
</dbReference>
<dbReference type="Gene3D" id="1.25.40.10">
    <property type="entry name" value="Tetratricopeptide repeat domain"/>
    <property type="match status" value="1"/>
</dbReference>
<accession>A0A9X3MVS5</accession>
<reference evidence="4" key="1">
    <citation type="submission" date="2022-10" db="EMBL/GenBank/DDBJ databases">
        <title>The WGS of Solirubrobacter ginsenosidimutans DSM 21036.</title>
        <authorList>
            <person name="Jiang Z."/>
        </authorList>
    </citation>
    <scope>NUCLEOTIDE SEQUENCE</scope>
    <source>
        <strain evidence="4">DSM 21036</strain>
    </source>
</reference>
<dbReference type="SMART" id="SM00421">
    <property type="entry name" value="HTH_LUXR"/>
    <property type="match status" value="1"/>
</dbReference>
<evidence type="ECO:0000256" key="2">
    <source>
        <dbReference type="ARBA" id="ARBA00022840"/>
    </source>
</evidence>
<dbReference type="InterPro" id="IPR016032">
    <property type="entry name" value="Sig_transdc_resp-reg_C-effctor"/>
</dbReference>
<keyword evidence="5" id="KW-1185">Reference proteome</keyword>
<evidence type="ECO:0000313" key="4">
    <source>
        <dbReference type="EMBL" id="MDA0160868.1"/>
    </source>
</evidence>